<reference evidence="1 2" key="1">
    <citation type="submission" date="2022-08" db="EMBL/GenBank/DDBJ databases">
        <title>YIM 101645 draft genome.</title>
        <authorList>
            <person name="Chen X."/>
        </authorList>
    </citation>
    <scope>NUCLEOTIDE SEQUENCE [LARGE SCALE GENOMIC DNA]</scope>
    <source>
        <strain evidence="1 2">YIM 101645</strain>
    </source>
</reference>
<dbReference type="RefSeq" id="WP_259427184.1">
    <property type="nucleotide sequence ID" value="NZ_JANWTC010000003.1"/>
</dbReference>
<protein>
    <submittedName>
        <fullName evidence="1">Uncharacterized protein</fullName>
    </submittedName>
</protein>
<evidence type="ECO:0000313" key="1">
    <source>
        <dbReference type="EMBL" id="MCS5479115.1"/>
    </source>
</evidence>
<gene>
    <name evidence="1" type="ORF">NYP18_05555</name>
</gene>
<evidence type="ECO:0000313" key="2">
    <source>
        <dbReference type="Proteomes" id="UP001205965"/>
    </source>
</evidence>
<sequence length="59" mass="6403">MPLDSLNTGFGMLTGPGIPGQMALGVGVWFPTLVWDLRGWPGPVERVHRRLAYGRSALP</sequence>
<keyword evidence="2" id="KW-1185">Reference proteome</keyword>
<proteinExistence type="predicted"/>
<name>A0ABT2FV44_9CORY</name>
<organism evidence="1 2">
    <name type="scientific">Corynebacterium lemuris</name>
    <dbReference type="NCBI Taxonomy" id="1859292"/>
    <lineage>
        <taxon>Bacteria</taxon>
        <taxon>Bacillati</taxon>
        <taxon>Actinomycetota</taxon>
        <taxon>Actinomycetes</taxon>
        <taxon>Mycobacteriales</taxon>
        <taxon>Corynebacteriaceae</taxon>
        <taxon>Corynebacterium</taxon>
    </lineage>
</organism>
<dbReference type="EMBL" id="JANWTC010000003">
    <property type="protein sequence ID" value="MCS5479115.1"/>
    <property type="molecule type" value="Genomic_DNA"/>
</dbReference>
<accession>A0ABT2FV44</accession>
<comment type="caution">
    <text evidence="1">The sequence shown here is derived from an EMBL/GenBank/DDBJ whole genome shotgun (WGS) entry which is preliminary data.</text>
</comment>
<dbReference type="Proteomes" id="UP001205965">
    <property type="component" value="Unassembled WGS sequence"/>
</dbReference>